<dbReference type="CDD" id="cd05403">
    <property type="entry name" value="NT_KNTase_like"/>
    <property type="match status" value="1"/>
</dbReference>
<dbReference type="Gene3D" id="3.30.460.10">
    <property type="entry name" value="Beta Polymerase, domain 2"/>
    <property type="match status" value="1"/>
</dbReference>
<keyword evidence="3" id="KW-1185">Reference proteome</keyword>
<proteinExistence type="predicted"/>
<name>A0ABY9WVZ0_9BACT</name>
<evidence type="ECO:0000313" key="2">
    <source>
        <dbReference type="EMBL" id="WNG46821.1"/>
    </source>
</evidence>
<dbReference type="InterPro" id="IPR043519">
    <property type="entry name" value="NT_sf"/>
</dbReference>
<accession>A0ABY9WVZ0</accession>
<organism evidence="2 3">
    <name type="scientific">Archangium minus</name>
    <dbReference type="NCBI Taxonomy" id="83450"/>
    <lineage>
        <taxon>Bacteria</taxon>
        <taxon>Pseudomonadati</taxon>
        <taxon>Myxococcota</taxon>
        <taxon>Myxococcia</taxon>
        <taxon>Myxococcales</taxon>
        <taxon>Cystobacterineae</taxon>
        <taxon>Archangiaceae</taxon>
        <taxon>Archangium</taxon>
    </lineage>
</organism>
<evidence type="ECO:0000259" key="1">
    <source>
        <dbReference type="Pfam" id="PF01909"/>
    </source>
</evidence>
<reference evidence="2 3" key="1">
    <citation type="submission" date="2019-08" db="EMBL/GenBank/DDBJ databases">
        <title>Archangium and Cystobacter genomes.</title>
        <authorList>
            <person name="Chen I.-C.K."/>
            <person name="Wielgoss S."/>
        </authorList>
    </citation>
    <scope>NUCLEOTIDE SEQUENCE [LARGE SCALE GENOMIC DNA]</scope>
    <source>
        <strain evidence="2 3">Cbm 6</strain>
    </source>
</reference>
<gene>
    <name evidence="2" type="ORF">F0U60_23880</name>
</gene>
<dbReference type="Pfam" id="PF01909">
    <property type="entry name" value="NTP_transf_2"/>
    <property type="match status" value="1"/>
</dbReference>
<sequence length="207" mass="23917">MTTKEYEHWIVLLEPLLARRGLSWEELSKGCQQIILFGSRAAGVSREGSDFDLMCIGSGLSRLGPSLDLVFVTPEDCRRKRWLGSELAGHVARYGQWLVGEPDWVHRVRPSLDAKERKAERLRRRLQAVEKSFPLLDALYREKHFALIRRDLQRHDLLAQGEPVPPTPLLDQAWARLPHAREELERLARGARLKPKFLLDYLSIPLR</sequence>
<dbReference type="InterPro" id="IPR002934">
    <property type="entry name" value="Polymerase_NTP_transf_dom"/>
</dbReference>
<feature type="domain" description="Polymerase nucleotidyl transferase" evidence="1">
    <location>
        <begin position="29"/>
        <end position="60"/>
    </location>
</feature>
<dbReference type="Proteomes" id="UP001611383">
    <property type="component" value="Chromosome"/>
</dbReference>
<evidence type="ECO:0000313" key="3">
    <source>
        <dbReference type="Proteomes" id="UP001611383"/>
    </source>
</evidence>
<dbReference type="RefSeq" id="WP_395823593.1">
    <property type="nucleotide sequence ID" value="NZ_CP043494.1"/>
</dbReference>
<protein>
    <recommendedName>
        <fullName evidence="1">Polymerase nucleotidyl transferase domain-containing protein</fullName>
    </recommendedName>
</protein>
<dbReference type="EMBL" id="CP043494">
    <property type="protein sequence ID" value="WNG46821.1"/>
    <property type="molecule type" value="Genomic_DNA"/>
</dbReference>
<dbReference type="SUPFAM" id="SSF81301">
    <property type="entry name" value="Nucleotidyltransferase"/>
    <property type="match status" value="1"/>
</dbReference>